<keyword evidence="2" id="KW-1185">Reference proteome</keyword>
<protein>
    <submittedName>
        <fullName evidence="1">Uncharacterized protein</fullName>
    </submittedName>
</protein>
<gene>
    <name evidence="1" type="ORF">AAF712_012225</name>
</gene>
<evidence type="ECO:0000313" key="2">
    <source>
        <dbReference type="Proteomes" id="UP001437256"/>
    </source>
</evidence>
<evidence type="ECO:0000313" key="1">
    <source>
        <dbReference type="EMBL" id="KAL0060961.1"/>
    </source>
</evidence>
<dbReference type="EMBL" id="JBBXMP010000154">
    <property type="protein sequence ID" value="KAL0060961.1"/>
    <property type="molecule type" value="Genomic_DNA"/>
</dbReference>
<comment type="caution">
    <text evidence="1">The sequence shown here is derived from an EMBL/GenBank/DDBJ whole genome shotgun (WGS) entry which is preliminary data.</text>
</comment>
<organism evidence="1 2">
    <name type="scientific">Marasmius tenuissimus</name>
    <dbReference type="NCBI Taxonomy" id="585030"/>
    <lineage>
        <taxon>Eukaryota</taxon>
        <taxon>Fungi</taxon>
        <taxon>Dikarya</taxon>
        <taxon>Basidiomycota</taxon>
        <taxon>Agaricomycotina</taxon>
        <taxon>Agaricomycetes</taxon>
        <taxon>Agaricomycetidae</taxon>
        <taxon>Agaricales</taxon>
        <taxon>Marasmiineae</taxon>
        <taxon>Marasmiaceae</taxon>
        <taxon>Marasmius</taxon>
    </lineage>
</organism>
<proteinExistence type="predicted"/>
<name>A0ABR2ZIZ6_9AGAR</name>
<reference evidence="1 2" key="1">
    <citation type="submission" date="2024-05" db="EMBL/GenBank/DDBJ databases">
        <title>A draft genome resource for the thread blight pathogen Marasmius tenuissimus strain MS-2.</title>
        <authorList>
            <person name="Yulfo-Soto G.E."/>
            <person name="Baruah I.K."/>
            <person name="Amoako-Attah I."/>
            <person name="Bukari Y."/>
            <person name="Meinhardt L.W."/>
            <person name="Bailey B.A."/>
            <person name="Cohen S.P."/>
        </authorList>
    </citation>
    <scope>NUCLEOTIDE SEQUENCE [LARGE SCALE GENOMIC DNA]</scope>
    <source>
        <strain evidence="1 2">MS-2</strain>
    </source>
</reference>
<sequence length="569" mass="64011">MDPRKHLPPVDLEFTAHCLRRFPRARNAVDALRRLGNPPSITPADISQPSPGIQTAIQVIGALSQSRETSVIRASWASFIGPWVRALLEDIVLTLHEAPSTVEGIAARDRILMCVPGCIQSAVERDHRNIGVLKHTTPYIRFLLGQVWLKVVDECHRTWSMWCPLLMTLSPESDGGDNTQDSVGPARINVYHLDERTGLILAHHINFHIPKVRKMSNDELLAMNTFMALLAGYEVQGPMNPLGLPAVVIHLIPPLIELASKMMFKRRIDPNGDPNNIPAHIHPLVTIPLRNLHTVLRDPLSAVIELDSGILKILIEAYPSARKVNIDGLDDELQIKSPPTWKCWKDLKDKAALFRDIRHDLREGGFVTCANVNGKVSWKEHRKMCRGALPDTRAKISRFISRSDSDFFEELVANFVILHAQPTQKAVDLYKLPLSEVKRLSMDQQLIKNGSATPIIHINFDTPYMPTPDNALRILAPTALVTRREPPVPLLELQKCTEAWGHPALDRAVILAVAAFPTYDKQIGLIRCLFRCGLAGEGYVYDRGRCHKLEESRFWKNVMNEVARSRYRA</sequence>
<dbReference type="Proteomes" id="UP001437256">
    <property type="component" value="Unassembled WGS sequence"/>
</dbReference>
<accession>A0ABR2ZIZ6</accession>